<dbReference type="RefSeq" id="WP_078003940.1">
    <property type="nucleotide sequence ID" value="NZ_MRUL01000014.1"/>
</dbReference>
<protein>
    <recommendedName>
        <fullName evidence="3">OmpR/PhoB-type domain-containing protein</fullName>
    </recommendedName>
</protein>
<evidence type="ECO:0000313" key="1">
    <source>
        <dbReference type="EMBL" id="OON38617.1"/>
    </source>
</evidence>
<dbReference type="SUPFAM" id="SSF46894">
    <property type="entry name" value="C-terminal effector domain of the bipartite response regulators"/>
    <property type="match status" value="1"/>
</dbReference>
<evidence type="ECO:0000313" key="2">
    <source>
        <dbReference type="Proteomes" id="UP000190667"/>
    </source>
</evidence>
<accession>A0A1S8YIG2</accession>
<dbReference type="GO" id="GO:0006355">
    <property type="term" value="P:regulation of DNA-templated transcription"/>
    <property type="evidence" value="ECO:0007669"/>
    <property type="project" value="InterPro"/>
</dbReference>
<dbReference type="GO" id="GO:0003677">
    <property type="term" value="F:DNA binding"/>
    <property type="evidence" value="ECO:0007669"/>
    <property type="project" value="InterPro"/>
</dbReference>
<reference evidence="1 2" key="1">
    <citation type="submission" date="2016-12" db="EMBL/GenBank/DDBJ databases">
        <title>Izhakiella australiana sp. nov. of genus Izhakiella isolated from Australian desert.</title>
        <authorList>
            <person name="Ji M."/>
        </authorList>
    </citation>
    <scope>NUCLEOTIDE SEQUENCE [LARGE SCALE GENOMIC DNA]</scope>
    <source>
        <strain evidence="1 2">D4N98</strain>
    </source>
</reference>
<evidence type="ECO:0008006" key="3">
    <source>
        <dbReference type="Google" id="ProtNLM"/>
    </source>
</evidence>
<dbReference type="InterPro" id="IPR036388">
    <property type="entry name" value="WH-like_DNA-bd_sf"/>
</dbReference>
<keyword evidence="2" id="KW-1185">Reference proteome</keyword>
<dbReference type="EMBL" id="MRUL01000014">
    <property type="protein sequence ID" value="OON38617.1"/>
    <property type="molecule type" value="Genomic_DNA"/>
</dbReference>
<comment type="caution">
    <text evidence="1">The sequence shown here is derived from an EMBL/GenBank/DDBJ whole genome shotgun (WGS) entry which is preliminary data.</text>
</comment>
<dbReference type="InterPro" id="IPR016032">
    <property type="entry name" value="Sig_transdc_resp-reg_C-effctor"/>
</dbReference>
<organism evidence="1 2">
    <name type="scientific">Izhakiella australiensis</name>
    <dbReference type="NCBI Taxonomy" id="1926881"/>
    <lineage>
        <taxon>Bacteria</taxon>
        <taxon>Pseudomonadati</taxon>
        <taxon>Pseudomonadota</taxon>
        <taxon>Gammaproteobacteria</taxon>
        <taxon>Enterobacterales</taxon>
        <taxon>Erwiniaceae</taxon>
        <taxon>Izhakiella</taxon>
    </lineage>
</organism>
<name>A0A1S8YIG2_9GAMM</name>
<proteinExistence type="predicted"/>
<dbReference type="Gene3D" id="1.10.10.10">
    <property type="entry name" value="Winged helix-like DNA-binding domain superfamily/Winged helix DNA-binding domain"/>
    <property type="match status" value="1"/>
</dbReference>
<dbReference type="Proteomes" id="UP000190667">
    <property type="component" value="Unassembled WGS sequence"/>
</dbReference>
<dbReference type="STRING" id="1926881.BTJ39_17305"/>
<sequence length="154" mass="18217">MLLSKDYFCIEDDVIRLDVNNNLIFFKHLKTDIQLSTLQCRFLFYLKNGVTRKNDLIEKIWVDKHRYINDNNYHQLIHQCRKLMAHNNIPPDIIRTVHRHGIILDLSVLSREATGQTLRSALLPGAPDSQEKRSKEEAMKIYSYFLDYILSLQK</sequence>
<dbReference type="OrthoDB" id="6479336at2"/>
<dbReference type="AlphaFoldDB" id="A0A1S8YIG2"/>
<gene>
    <name evidence="1" type="ORF">BTJ39_17305</name>
</gene>